<reference evidence="3" key="3">
    <citation type="submission" date="2015-04" db="UniProtKB">
        <authorList>
            <consortium name="EnsemblPlants"/>
        </authorList>
    </citation>
    <scope>IDENTIFICATION</scope>
    <source>
        <strain evidence="3">cv. Jemalong A17</strain>
    </source>
</reference>
<evidence type="ECO:0000313" key="4">
    <source>
        <dbReference type="Proteomes" id="UP000002051"/>
    </source>
</evidence>
<proteinExistence type="predicted"/>
<keyword evidence="4" id="KW-1185">Reference proteome</keyword>
<protein>
    <submittedName>
        <fullName evidence="2 3">Uncharacterized protein</fullName>
    </submittedName>
</protein>
<dbReference type="Proteomes" id="UP000002051">
    <property type="component" value="Chromosome 4"/>
</dbReference>
<evidence type="ECO:0000313" key="3">
    <source>
        <dbReference type="EnsemblPlants" id="KEH32267"/>
    </source>
</evidence>
<dbReference type="HOGENOM" id="CLU_2458191_0_0_1"/>
<reference evidence="2 4" key="2">
    <citation type="journal article" date="2014" name="BMC Genomics">
        <title>An improved genome release (version Mt4.0) for the model legume Medicago truncatula.</title>
        <authorList>
            <person name="Tang H."/>
            <person name="Krishnakumar V."/>
            <person name="Bidwell S."/>
            <person name="Rosen B."/>
            <person name="Chan A."/>
            <person name="Zhou S."/>
            <person name="Gentzbittel L."/>
            <person name="Childs K.L."/>
            <person name="Yandell M."/>
            <person name="Gundlach H."/>
            <person name="Mayer K.F."/>
            <person name="Schwartz D.C."/>
            <person name="Town C.D."/>
        </authorList>
    </citation>
    <scope>GENOME REANNOTATION</scope>
    <source>
        <strain evidence="2">A17</strain>
        <strain evidence="3 4">cv. Jemalong A17</strain>
    </source>
</reference>
<name>A0A072URE4_MEDTR</name>
<evidence type="ECO:0000256" key="1">
    <source>
        <dbReference type="SAM" id="MobiDB-lite"/>
    </source>
</evidence>
<evidence type="ECO:0000313" key="2">
    <source>
        <dbReference type="EMBL" id="KEH32267.1"/>
    </source>
</evidence>
<dbReference type="EMBL" id="CM001220">
    <property type="protein sequence ID" value="KEH32267.1"/>
    <property type="molecule type" value="Genomic_DNA"/>
</dbReference>
<accession>A0A072URE4</accession>
<gene>
    <name evidence="2" type="ordered locus">MTR_4g118657</name>
</gene>
<dbReference type="AlphaFoldDB" id="A0A072URE4"/>
<reference evidence="2 4" key="1">
    <citation type="journal article" date="2011" name="Nature">
        <title>The Medicago genome provides insight into the evolution of rhizobial symbioses.</title>
        <authorList>
            <person name="Young N.D."/>
            <person name="Debelle F."/>
            <person name="Oldroyd G.E."/>
            <person name="Geurts R."/>
            <person name="Cannon S.B."/>
            <person name="Udvardi M.K."/>
            <person name="Benedito V.A."/>
            <person name="Mayer K.F."/>
            <person name="Gouzy J."/>
            <person name="Schoof H."/>
            <person name="Van de Peer Y."/>
            <person name="Proost S."/>
            <person name="Cook D.R."/>
            <person name="Meyers B.C."/>
            <person name="Spannagl M."/>
            <person name="Cheung F."/>
            <person name="De Mita S."/>
            <person name="Krishnakumar V."/>
            <person name="Gundlach H."/>
            <person name="Zhou S."/>
            <person name="Mudge J."/>
            <person name="Bharti A.K."/>
            <person name="Murray J.D."/>
            <person name="Naoumkina M.A."/>
            <person name="Rosen B."/>
            <person name="Silverstein K.A."/>
            <person name="Tang H."/>
            <person name="Rombauts S."/>
            <person name="Zhao P.X."/>
            <person name="Zhou P."/>
            <person name="Barbe V."/>
            <person name="Bardou P."/>
            <person name="Bechner M."/>
            <person name="Bellec A."/>
            <person name="Berger A."/>
            <person name="Berges H."/>
            <person name="Bidwell S."/>
            <person name="Bisseling T."/>
            <person name="Choisne N."/>
            <person name="Couloux A."/>
            <person name="Denny R."/>
            <person name="Deshpande S."/>
            <person name="Dai X."/>
            <person name="Doyle J.J."/>
            <person name="Dudez A.M."/>
            <person name="Farmer A.D."/>
            <person name="Fouteau S."/>
            <person name="Franken C."/>
            <person name="Gibelin C."/>
            <person name="Gish J."/>
            <person name="Goldstein S."/>
            <person name="Gonzalez A.J."/>
            <person name="Green P.J."/>
            <person name="Hallab A."/>
            <person name="Hartog M."/>
            <person name="Hua A."/>
            <person name="Humphray S.J."/>
            <person name="Jeong D.H."/>
            <person name="Jing Y."/>
            <person name="Jocker A."/>
            <person name="Kenton S.M."/>
            <person name="Kim D.J."/>
            <person name="Klee K."/>
            <person name="Lai H."/>
            <person name="Lang C."/>
            <person name="Lin S."/>
            <person name="Macmil S.L."/>
            <person name="Magdelenat G."/>
            <person name="Matthews L."/>
            <person name="McCorrison J."/>
            <person name="Monaghan E.L."/>
            <person name="Mun J.H."/>
            <person name="Najar F.Z."/>
            <person name="Nicholson C."/>
            <person name="Noirot C."/>
            <person name="O'Bleness M."/>
            <person name="Paule C.R."/>
            <person name="Poulain J."/>
            <person name="Prion F."/>
            <person name="Qin B."/>
            <person name="Qu C."/>
            <person name="Retzel E.F."/>
            <person name="Riddle C."/>
            <person name="Sallet E."/>
            <person name="Samain S."/>
            <person name="Samson N."/>
            <person name="Sanders I."/>
            <person name="Saurat O."/>
            <person name="Scarpelli C."/>
            <person name="Schiex T."/>
            <person name="Segurens B."/>
            <person name="Severin A.J."/>
            <person name="Sherrier D.J."/>
            <person name="Shi R."/>
            <person name="Sims S."/>
            <person name="Singer S.R."/>
            <person name="Sinharoy S."/>
            <person name="Sterck L."/>
            <person name="Viollet A."/>
            <person name="Wang B.B."/>
            <person name="Wang K."/>
            <person name="Wang M."/>
            <person name="Wang X."/>
            <person name="Warfsmann J."/>
            <person name="Weissenbach J."/>
            <person name="White D.D."/>
            <person name="White J.D."/>
            <person name="Wiley G.B."/>
            <person name="Wincker P."/>
            <person name="Xing Y."/>
            <person name="Yang L."/>
            <person name="Yao Z."/>
            <person name="Ying F."/>
            <person name="Zhai J."/>
            <person name="Zhou L."/>
            <person name="Zuber A."/>
            <person name="Denarie J."/>
            <person name="Dixon R.A."/>
            <person name="May G.D."/>
            <person name="Schwartz D.C."/>
            <person name="Rogers J."/>
            <person name="Quetier F."/>
            <person name="Town C.D."/>
            <person name="Roe B.A."/>
        </authorList>
    </citation>
    <scope>NUCLEOTIDE SEQUENCE [LARGE SCALE GENOMIC DNA]</scope>
    <source>
        <strain evidence="2">A17</strain>
        <strain evidence="3 4">cv. Jemalong A17</strain>
    </source>
</reference>
<sequence>MATQVYGHTHMQEKDSIENNKIDNGCKLSVPVLVYSPILDYSQYNWDSNELEPKPRMQPRTGTTMPIFPSRAGRNNTKMLHRAIISGRN</sequence>
<organism evidence="2 4">
    <name type="scientific">Medicago truncatula</name>
    <name type="common">Barrel medic</name>
    <name type="synonym">Medicago tribuloides</name>
    <dbReference type="NCBI Taxonomy" id="3880"/>
    <lineage>
        <taxon>Eukaryota</taxon>
        <taxon>Viridiplantae</taxon>
        <taxon>Streptophyta</taxon>
        <taxon>Embryophyta</taxon>
        <taxon>Tracheophyta</taxon>
        <taxon>Spermatophyta</taxon>
        <taxon>Magnoliopsida</taxon>
        <taxon>eudicotyledons</taxon>
        <taxon>Gunneridae</taxon>
        <taxon>Pentapetalae</taxon>
        <taxon>rosids</taxon>
        <taxon>fabids</taxon>
        <taxon>Fabales</taxon>
        <taxon>Fabaceae</taxon>
        <taxon>Papilionoideae</taxon>
        <taxon>50 kb inversion clade</taxon>
        <taxon>NPAAA clade</taxon>
        <taxon>Hologalegina</taxon>
        <taxon>IRL clade</taxon>
        <taxon>Trifolieae</taxon>
        <taxon>Medicago</taxon>
    </lineage>
</organism>
<dbReference type="EnsemblPlants" id="KEH32267">
    <property type="protein sequence ID" value="KEH32267"/>
    <property type="gene ID" value="MTR_4g118657"/>
</dbReference>
<feature type="region of interest" description="Disordered" evidence="1">
    <location>
        <begin position="50"/>
        <end position="73"/>
    </location>
</feature>